<dbReference type="InterPro" id="IPR012347">
    <property type="entry name" value="Ferritin-like"/>
</dbReference>
<dbReference type="PANTHER" id="PTHR33531">
    <property type="entry name" value="RUBRERYTHRIN SUBFAMILY"/>
    <property type="match status" value="1"/>
</dbReference>
<sequence>MPQELTSSEMPFIIIPLMSDLNTEIEVLTLARNAETESLGRYLEFAWQTEALAGKNMFIRLAMDELMHQELLGKKIDEYRHQGSCTPVSVSPSLIEKLTPKITHREVFSSGKANAAALSALQIALELENNARKFYLEQSEKVNQKSLRLLFQRLAEMESAHQQLIQGEIDFIEKTGFWLGFREFTVETNR</sequence>
<protein>
    <recommendedName>
        <fullName evidence="1">Rubrerythrin diiron-binding domain-containing protein</fullName>
    </recommendedName>
</protein>
<dbReference type="InterPro" id="IPR003251">
    <property type="entry name" value="Rr_diiron-bd_dom"/>
</dbReference>
<dbReference type="InterPro" id="IPR009078">
    <property type="entry name" value="Ferritin-like_SF"/>
</dbReference>
<accession>A0A7C1NT63</accession>
<name>A0A7C1NT63_UNCW3</name>
<evidence type="ECO:0000259" key="1">
    <source>
        <dbReference type="Pfam" id="PF02915"/>
    </source>
</evidence>
<dbReference type="SUPFAM" id="SSF47240">
    <property type="entry name" value="Ferritin-like"/>
    <property type="match status" value="1"/>
</dbReference>
<dbReference type="EMBL" id="DSLG01000002">
    <property type="protein sequence ID" value="HEA86740.1"/>
    <property type="molecule type" value="Genomic_DNA"/>
</dbReference>
<comment type="caution">
    <text evidence="2">The sequence shown here is derived from an EMBL/GenBank/DDBJ whole genome shotgun (WGS) entry which is preliminary data.</text>
</comment>
<gene>
    <name evidence="2" type="ORF">ENP94_01865</name>
</gene>
<dbReference type="GO" id="GO:0016491">
    <property type="term" value="F:oxidoreductase activity"/>
    <property type="evidence" value="ECO:0007669"/>
    <property type="project" value="InterPro"/>
</dbReference>
<dbReference type="Pfam" id="PF02915">
    <property type="entry name" value="Rubrerythrin"/>
    <property type="match status" value="1"/>
</dbReference>
<dbReference type="GO" id="GO:0046872">
    <property type="term" value="F:metal ion binding"/>
    <property type="evidence" value="ECO:0007669"/>
    <property type="project" value="InterPro"/>
</dbReference>
<dbReference type="PANTHER" id="PTHR33531:SF10">
    <property type="entry name" value="BLR7895 PROTEIN"/>
    <property type="match status" value="1"/>
</dbReference>
<proteinExistence type="predicted"/>
<evidence type="ECO:0000313" key="2">
    <source>
        <dbReference type="EMBL" id="HEA86740.1"/>
    </source>
</evidence>
<reference evidence="2" key="1">
    <citation type="journal article" date="2020" name="mSystems">
        <title>Genome- and Community-Level Interaction Insights into Carbon Utilization and Element Cycling Functions of Hydrothermarchaeota in Hydrothermal Sediment.</title>
        <authorList>
            <person name="Zhou Z."/>
            <person name="Liu Y."/>
            <person name="Xu W."/>
            <person name="Pan J."/>
            <person name="Luo Z.H."/>
            <person name="Li M."/>
        </authorList>
    </citation>
    <scope>NUCLEOTIDE SEQUENCE [LARGE SCALE GENOMIC DNA]</scope>
    <source>
        <strain evidence="2">SpSt-265</strain>
    </source>
</reference>
<organism evidence="2">
    <name type="scientific">candidate division WOR-3 bacterium</name>
    <dbReference type="NCBI Taxonomy" id="2052148"/>
    <lineage>
        <taxon>Bacteria</taxon>
        <taxon>Bacteria division WOR-3</taxon>
    </lineage>
</organism>
<dbReference type="Gene3D" id="1.20.1260.10">
    <property type="match status" value="1"/>
</dbReference>
<dbReference type="AlphaFoldDB" id="A0A7C1NT63"/>
<dbReference type="CDD" id="cd01045">
    <property type="entry name" value="Ferritin_like_AB"/>
    <property type="match status" value="1"/>
</dbReference>
<feature type="domain" description="Rubrerythrin diiron-binding" evidence="1">
    <location>
        <begin position="121"/>
        <end position="166"/>
    </location>
</feature>